<protein>
    <submittedName>
        <fullName evidence="8">MFS general substrate transporter</fullName>
    </submittedName>
</protein>
<name>A0A6A6JQN3_WESOR</name>
<keyword evidence="2 6" id="KW-0812">Transmembrane</keyword>
<feature type="transmembrane region" description="Helical" evidence="6">
    <location>
        <begin position="269"/>
        <end position="291"/>
    </location>
</feature>
<feature type="transmembrane region" description="Helical" evidence="6">
    <location>
        <begin position="346"/>
        <end position="367"/>
    </location>
</feature>
<keyword evidence="3 6" id="KW-1133">Transmembrane helix</keyword>
<feature type="transmembrane region" description="Helical" evidence="6">
    <location>
        <begin position="164"/>
        <end position="189"/>
    </location>
</feature>
<dbReference type="InterPro" id="IPR011701">
    <property type="entry name" value="MFS"/>
</dbReference>
<dbReference type="Gene3D" id="1.20.1720.10">
    <property type="entry name" value="Multidrug resistance protein D"/>
    <property type="match status" value="1"/>
</dbReference>
<dbReference type="AlphaFoldDB" id="A0A6A6JQN3"/>
<dbReference type="InterPro" id="IPR036259">
    <property type="entry name" value="MFS_trans_sf"/>
</dbReference>
<feature type="transmembrane region" description="Helical" evidence="6">
    <location>
        <begin position="438"/>
        <end position="462"/>
    </location>
</feature>
<feature type="region of interest" description="Disordered" evidence="5">
    <location>
        <begin position="1"/>
        <end position="65"/>
    </location>
</feature>
<organism evidence="8 9">
    <name type="scientific">Westerdykella ornata</name>
    <dbReference type="NCBI Taxonomy" id="318751"/>
    <lineage>
        <taxon>Eukaryota</taxon>
        <taxon>Fungi</taxon>
        <taxon>Dikarya</taxon>
        <taxon>Ascomycota</taxon>
        <taxon>Pezizomycotina</taxon>
        <taxon>Dothideomycetes</taxon>
        <taxon>Pleosporomycetidae</taxon>
        <taxon>Pleosporales</taxon>
        <taxon>Sporormiaceae</taxon>
        <taxon>Westerdykella</taxon>
    </lineage>
</organism>
<dbReference type="PANTHER" id="PTHR23501">
    <property type="entry name" value="MAJOR FACILITATOR SUPERFAMILY"/>
    <property type="match status" value="1"/>
</dbReference>
<dbReference type="InterPro" id="IPR020846">
    <property type="entry name" value="MFS_dom"/>
</dbReference>
<dbReference type="GeneID" id="54555294"/>
<dbReference type="PROSITE" id="PS50850">
    <property type="entry name" value="MFS"/>
    <property type="match status" value="1"/>
</dbReference>
<feature type="transmembrane region" description="Helical" evidence="6">
    <location>
        <begin position="379"/>
        <end position="400"/>
    </location>
</feature>
<feature type="transmembrane region" description="Helical" evidence="6">
    <location>
        <begin position="139"/>
        <end position="158"/>
    </location>
</feature>
<gene>
    <name evidence="8" type="ORF">EI97DRAFT_484694</name>
</gene>
<dbReference type="PANTHER" id="PTHR23501:SF33">
    <property type="entry name" value="MAJOR FACILITATOR SUPERFAMILY (MFS) PROFILE DOMAIN-CONTAINING PROTEIN"/>
    <property type="match status" value="1"/>
</dbReference>
<dbReference type="EMBL" id="ML986487">
    <property type="protein sequence ID" value="KAF2278941.1"/>
    <property type="molecule type" value="Genomic_DNA"/>
</dbReference>
<evidence type="ECO:0000256" key="5">
    <source>
        <dbReference type="SAM" id="MobiDB-lite"/>
    </source>
</evidence>
<sequence>MTGSLAVEASERTPLLRPRRSVESLKDVTTISTRELSRNGEDIPHRKAAVDEEAPPERDADAAPTEPNASITRIISVLLIGGFISNADGSLLLATHPVIASEFNALDASTWLLTSFSLASSATQPLYGKLSDIYGRRTLLVVAYALFAVGLVLVGLGTRMSHLILGRIISGMGASGMTVLVSIVITDLLPLRDVASWRSYVNIVSTTGRSIGGPLGGGLTDTVGWRWSFLLQLPFALLGIFLILLTLPSDTTHNASLDPDPEPKSQSKLARIDFVGATLMTLTILSFLFPLELGGVKVPWSHPLIPGLVGGGCVFGGLFLVSQAWWAREPIFPVELLRVGDFVRSVVVMACLIAGQMGMMSAVPLYFQITAHASNSVAGAHLVPAVVGNAIGGVLAGAVIKRTGNYKPPILLSTLSASLSYLLLLLRWHGSTSFLESLYIIPGGFGSGIAQSALFISVQAAIPNQYMAVAASALYLSASVGMMAGMAGAAAVLQGVVRGSLGRRLGEGGLGLGMGEIVDKATSDVRFIDHATPRIAALVVKAYVEALAWTHGMLLLVPALTAA</sequence>
<dbReference type="RefSeq" id="XP_033656480.1">
    <property type="nucleotide sequence ID" value="XM_033802119.1"/>
</dbReference>
<accession>A0A6A6JQN3</accession>
<feature type="domain" description="Major facilitator superfamily (MFS) profile" evidence="7">
    <location>
        <begin position="74"/>
        <end position="563"/>
    </location>
</feature>
<evidence type="ECO:0000256" key="3">
    <source>
        <dbReference type="ARBA" id="ARBA00022989"/>
    </source>
</evidence>
<evidence type="ECO:0000256" key="6">
    <source>
        <dbReference type="SAM" id="Phobius"/>
    </source>
</evidence>
<dbReference type="SUPFAM" id="SSF103473">
    <property type="entry name" value="MFS general substrate transporter"/>
    <property type="match status" value="1"/>
</dbReference>
<keyword evidence="9" id="KW-1185">Reference proteome</keyword>
<evidence type="ECO:0000256" key="2">
    <source>
        <dbReference type="ARBA" id="ARBA00022692"/>
    </source>
</evidence>
<feature type="compositionally biased region" description="Basic and acidic residues" evidence="5">
    <location>
        <begin position="35"/>
        <end position="61"/>
    </location>
</feature>
<dbReference type="Pfam" id="PF07690">
    <property type="entry name" value="MFS_1"/>
    <property type="match status" value="1"/>
</dbReference>
<reference evidence="8" key="1">
    <citation type="journal article" date="2020" name="Stud. Mycol.">
        <title>101 Dothideomycetes genomes: a test case for predicting lifestyles and emergence of pathogens.</title>
        <authorList>
            <person name="Haridas S."/>
            <person name="Albert R."/>
            <person name="Binder M."/>
            <person name="Bloem J."/>
            <person name="Labutti K."/>
            <person name="Salamov A."/>
            <person name="Andreopoulos B."/>
            <person name="Baker S."/>
            <person name="Barry K."/>
            <person name="Bills G."/>
            <person name="Bluhm B."/>
            <person name="Cannon C."/>
            <person name="Castanera R."/>
            <person name="Culley D."/>
            <person name="Daum C."/>
            <person name="Ezra D."/>
            <person name="Gonzalez J."/>
            <person name="Henrissat B."/>
            <person name="Kuo A."/>
            <person name="Liang C."/>
            <person name="Lipzen A."/>
            <person name="Lutzoni F."/>
            <person name="Magnuson J."/>
            <person name="Mondo S."/>
            <person name="Nolan M."/>
            <person name="Ohm R."/>
            <person name="Pangilinan J."/>
            <person name="Park H.-J."/>
            <person name="Ramirez L."/>
            <person name="Alfaro M."/>
            <person name="Sun H."/>
            <person name="Tritt A."/>
            <person name="Yoshinaga Y."/>
            <person name="Zwiers L.-H."/>
            <person name="Turgeon B."/>
            <person name="Goodwin S."/>
            <person name="Spatafora J."/>
            <person name="Crous P."/>
            <person name="Grigoriev I."/>
        </authorList>
    </citation>
    <scope>NUCLEOTIDE SEQUENCE</scope>
    <source>
        <strain evidence="8">CBS 379.55</strain>
    </source>
</reference>
<evidence type="ECO:0000313" key="9">
    <source>
        <dbReference type="Proteomes" id="UP000800097"/>
    </source>
</evidence>
<evidence type="ECO:0000256" key="4">
    <source>
        <dbReference type="ARBA" id="ARBA00023136"/>
    </source>
</evidence>
<feature type="transmembrane region" description="Helical" evidence="6">
    <location>
        <begin position="406"/>
        <end position="426"/>
    </location>
</feature>
<evidence type="ECO:0000256" key="1">
    <source>
        <dbReference type="ARBA" id="ARBA00004141"/>
    </source>
</evidence>
<dbReference type="Gene3D" id="1.20.1250.20">
    <property type="entry name" value="MFS general substrate transporter like domains"/>
    <property type="match status" value="1"/>
</dbReference>
<feature type="transmembrane region" description="Helical" evidence="6">
    <location>
        <begin position="229"/>
        <end position="249"/>
    </location>
</feature>
<comment type="subcellular location">
    <subcellularLocation>
        <location evidence="1">Membrane</location>
        <topology evidence="1">Multi-pass membrane protein</topology>
    </subcellularLocation>
</comment>
<evidence type="ECO:0000259" key="7">
    <source>
        <dbReference type="PROSITE" id="PS50850"/>
    </source>
</evidence>
<dbReference type="Proteomes" id="UP000800097">
    <property type="component" value="Unassembled WGS sequence"/>
</dbReference>
<proteinExistence type="predicted"/>
<feature type="transmembrane region" description="Helical" evidence="6">
    <location>
        <begin position="303"/>
        <end position="326"/>
    </location>
</feature>
<dbReference type="GO" id="GO:0015174">
    <property type="term" value="F:basic amino acid transmembrane transporter activity"/>
    <property type="evidence" value="ECO:0007669"/>
    <property type="project" value="TreeGrafter"/>
</dbReference>
<keyword evidence="4 6" id="KW-0472">Membrane</keyword>
<evidence type="ECO:0000313" key="8">
    <source>
        <dbReference type="EMBL" id="KAF2278941.1"/>
    </source>
</evidence>
<feature type="transmembrane region" description="Helical" evidence="6">
    <location>
        <begin position="474"/>
        <end position="497"/>
    </location>
</feature>
<dbReference type="OrthoDB" id="6770063at2759"/>
<dbReference type="GO" id="GO:0000329">
    <property type="term" value="C:fungal-type vacuole membrane"/>
    <property type="evidence" value="ECO:0007669"/>
    <property type="project" value="TreeGrafter"/>
</dbReference>